<sequence length="90" mass="10126">MKHDANPLHAANASPRCAAKSKRTGLPCNNPAVRGWKVCRMHGARGGHPPGKDHPSWQHGMRSQEWVETRAEINELVREAKEFEHSQKQV</sequence>
<evidence type="ECO:0000313" key="2">
    <source>
        <dbReference type="EMBL" id="MCE8539807.1"/>
    </source>
</evidence>
<organism evidence="2 3">
    <name type="scientific">Ruegeria pomeroyi</name>
    <dbReference type="NCBI Taxonomy" id="89184"/>
    <lineage>
        <taxon>Bacteria</taxon>
        <taxon>Pseudomonadati</taxon>
        <taxon>Pseudomonadota</taxon>
        <taxon>Alphaproteobacteria</taxon>
        <taxon>Rhodobacterales</taxon>
        <taxon>Roseobacteraceae</taxon>
        <taxon>Ruegeria</taxon>
    </lineage>
</organism>
<dbReference type="Proteomes" id="UP000813672">
    <property type="component" value="Unassembled WGS sequence"/>
</dbReference>
<proteinExistence type="predicted"/>
<dbReference type="RefSeq" id="WP_234221726.1">
    <property type="nucleotide sequence ID" value="NZ_JAGQAF010000016.1"/>
</dbReference>
<evidence type="ECO:0000313" key="3">
    <source>
        <dbReference type="Proteomes" id="UP000813672"/>
    </source>
</evidence>
<reference evidence="2" key="1">
    <citation type="journal article" date="2021" name="Environ. Microbiol.">
        <title>Cryptic niche differentiation of novel sediment ecotypes of Rugeria pomeroyi correlates with nitrate respiration.</title>
        <authorList>
            <person name="Lin X."/>
            <person name="McNichol J."/>
            <person name="Chu X."/>
            <person name="Qian Y."/>
            <person name="Luo H."/>
        </authorList>
    </citation>
    <scope>NUCLEOTIDE SEQUENCE</scope>
    <source>
        <strain evidence="2">SZCCDBB064</strain>
    </source>
</reference>
<gene>
    <name evidence="2" type="ORF">KBY27_20285</name>
</gene>
<accession>A0A9Q3ZSC1</accession>
<dbReference type="EMBL" id="JAGQAF010000016">
    <property type="protein sequence ID" value="MCE8539807.1"/>
    <property type="molecule type" value="Genomic_DNA"/>
</dbReference>
<evidence type="ECO:0000256" key="1">
    <source>
        <dbReference type="SAM" id="MobiDB-lite"/>
    </source>
</evidence>
<comment type="caution">
    <text evidence="2">The sequence shown here is derived from an EMBL/GenBank/DDBJ whole genome shotgun (WGS) entry which is preliminary data.</text>
</comment>
<feature type="region of interest" description="Disordered" evidence="1">
    <location>
        <begin position="1"/>
        <end position="63"/>
    </location>
</feature>
<name>A0A9Q3ZSC1_9RHOB</name>
<protein>
    <submittedName>
        <fullName evidence="2">Uncharacterized protein</fullName>
    </submittedName>
</protein>
<dbReference type="AlphaFoldDB" id="A0A9Q3ZSC1"/>